<sequence>MLSRILKAGLVLAAVGSALAVASPASASPSLYCESWLSQLECSGGGDAATNSWYVNGSNWYNGVSDFQFRCDIHATYKITVVSTDPAASGSATRYVTCTNSSPR</sequence>
<protein>
    <recommendedName>
        <fullName evidence="4">Secreted protein</fullName>
    </recommendedName>
</protein>
<evidence type="ECO:0000256" key="1">
    <source>
        <dbReference type="SAM" id="SignalP"/>
    </source>
</evidence>
<feature type="chain" id="PRO_5035180658" description="Secreted protein" evidence="1">
    <location>
        <begin position="28"/>
        <end position="104"/>
    </location>
</feature>
<organism evidence="2 3">
    <name type="scientific">Longispora fulva</name>
    <dbReference type="NCBI Taxonomy" id="619741"/>
    <lineage>
        <taxon>Bacteria</taxon>
        <taxon>Bacillati</taxon>
        <taxon>Actinomycetota</taxon>
        <taxon>Actinomycetes</taxon>
        <taxon>Micromonosporales</taxon>
        <taxon>Micromonosporaceae</taxon>
        <taxon>Longispora</taxon>
    </lineage>
</organism>
<feature type="signal peptide" evidence="1">
    <location>
        <begin position="1"/>
        <end position="27"/>
    </location>
</feature>
<dbReference type="RefSeq" id="WP_197001946.1">
    <property type="nucleotide sequence ID" value="NZ_BONS01000023.1"/>
</dbReference>
<name>A0A8J7GDZ3_9ACTN</name>
<dbReference type="Proteomes" id="UP000622552">
    <property type="component" value="Unassembled WGS sequence"/>
</dbReference>
<dbReference type="EMBL" id="JADOUF010000001">
    <property type="protein sequence ID" value="MBG6134752.1"/>
    <property type="molecule type" value="Genomic_DNA"/>
</dbReference>
<evidence type="ECO:0000313" key="2">
    <source>
        <dbReference type="EMBL" id="MBG6134752.1"/>
    </source>
</evidence>
<evidence type="ECO:0000313" key="3">
    <source>
        <dbReference type="Proteomes" id="UP000622552"/>
    </source>
</evidence>
<reference evidence="2" key="1">
    <citation type="submission" date="2020-11" db="EMBL/GenBank/DDBJ databases">
        <title>Sequencing the genomes of 1000 actinobacteria strains.</title>
        <authorList>
            <person name="Klenk H.-P."/>
        </authorList>
    </citation>
    <scope>NUCLEOTIDE SEQUENCE</scope>
    <source>
        <strain evidence="2">DSM 45356</strain>
    </source>
</reference>
<proteinExistence type="predicted"/>
<keyword evidence="1" id="KW-0732">Signal</keyword>
<keyword evidence="3" id="KW-1185">Reference proteome</keyword>
<evidence type="ECO:0008006" key="4">
    <source>
        <dbReference type="Google" id="ProtNLM"/>
    </source>
</evidence>
<comment type="caution">
    <text evidence="2">The sequence shown here is derived from an EMBL/GenBank/DDBJ whole genome shotgun (WGS) entry which is preliminary data.</text>
</comment>
<accession>A0A8J7GDZ3</accession>
<dbReference type="AlphaFoldDB" id="A0A8J7GDZ3"/>
<gene>
    <name evidence="2" type="ORF">IW245_000946</name>
</gene>